<keyword evidence="2" id="KW-1185">Reference proteome</keyword>
<proteinExistence type="predicted"/>
<reference evidence="1 2" key="1">
    <citation type="submission" date="2015-04" db="EMBL/GenBank/DDBJ databases">
        <title>Whole genome shotgun sequence of Sphingomonas changbaiensis NBRC 104936.</title>
        <authorList>
            <person name="Katano-Makiyama Y."/>
            <person name="Hosoyama A."/>
            <person name="Hashimoto M."/>
            <person name="Noguchi M."/>
            <person name="Tsuchikane K."/>
            <person name="Ohji S."/>
            <person name="Yamazoe A."/>
            <person name="Ichikawa N."/>
            <person name="Kimura A."/>
            <person name="Fujita N."/>
        </authorList>
    </citation>
    <scope>NUCLEOTIDE SEQUENCE [LARGE SCALE GENOMIC DNA]</scope>
    <source>
        <strain evidence="1 2">NBRC 104936</strain>
    </source>
</reference>
<comment type="caution">
    <text evidence="1">The sequence shown here is derived from an EMBL/GenBank/DDBJ whole genome shotgun (WGS) entry which is preliminary data.</text>
</comment>
<protein>
    <submittedName>
        <fullName evidence="1">Uncharacterized protein</fullName>
    </submittedName>
</protein>
<sequence>MGTDVRLATAQPLSSKTNVKGDFVSLTVTEDVRIGDLVAIPAGTSAVGQISDARAKGAMGMNGRLVIRPLYLQVNGRTVRLTGAEREQGSVEAGAVVGMAVLGPVFTGRSANIPAGTLVLAMTEKTAVLEQ</sequence>
<dbReference type="AlphaFoldDB" id="A0A0E9MJV8"/>
<dbReference type="EMBL" id="BBWU01000001">
    <property type="protein sequence ID" value="GAO37839.1"/>
    <property type="molecule type" value="Genomic_DNA"/>
</dbReference>
<organism evidence="1 2">
    <name type="scientific">Sphingomonas changbaiensis NBRC 104936</name>
    <dbReference type="NCBI Taxonomy" id="1219043"/>
    <lineage>
        <taxon>Bacteria</taxon>
        <taxon>Pseudomonadati</taxon>
        <taxon>Pseudomonadota</taxon>
        <taxon>Alphaproteobacteria</taxon>
        <taxon>Sphingomonadales</taxon>
        <taxon>Sphingomonadaceae</taxon>
        <taxon>Sphingomonas</taxon>
    </lineage>
</organism>
<accession>A0A0E9MJV8</accession>
<gene>
    <name evidence="1" type="ORF">SCH01S_01_00020</name>
</gene>
<dbReference type="Proteomes" id="UP000033202">
    <property type="component" value="Unassembled WGS sequence"/>
</dbReference>
<evidence type="ECO:0000313" key="2">
    <source>
        <dbReference type="Proteomes" id="UP000033202"/>
    </source>
</evidence>
<name>A0A0E9MJV8_9SPHN</name>
<dbReference type="OrthoDB" id="117664at2"/>
<evidence type="ECO:0000313" key="1">
    <source>
        <dbReference type="EMBL" id="GAO37839.1"/>
    </source>
</evidence>
<dbReference type="RefSeq" id="WP_052733670.1">
    <property type="nucleotide sequence ID" value="NZ_BBWU01000001.1"/>
</dbReference>